<evidence type="ECO:0000256" key="1">
    <source>
        <dbReference type="ARBA" id="ARBA00001974"/>
    </source>
</evidence>
<dbReference type="InterPro" id="IPR050446">
    <property type="entry name" value="FAD-oxidoreductase/Apoptosis"/>
</dbReference>
<evidence type="ECO:0000256" key="4">
    <source>
        <dbReference type="ARBA" id="ARBA00023002"/>
    </source>
</evidence>
<dbReference type="PRINTS" id="PR00368">
    <property type="entry name" value="FADPNR"/>
</dbReference>
<protein>
    <submittedName>
        <fullName evidence="7">FAD-dependent oxidoreductase</fullName>
    </submittedName>
</protein>
<evidence type="ECO:0000313" key="7">
    <source>
        <dbReference type="EMBL" id="GAA1969090.1"/>
    </source>
</evidence>
<keyword evidence="2" id="KW-0285">Flavoprotein</keyword>
<dbReference type="InterPro" id="IPR016156">
    <property type="entry name" value="FAD/NAD-linked_Rdtase_dimer_sf"/>
</dbReference>
<evidence type="ECO:0000256" key="3">
    <source>
        <dbReference type="ARBA" id="ARBA00022827"/>
    </source>
</evidence>
<comment type="caution">
    <text evidence="7">The sequence shown here is derived from an EMBL/GenBank/DDBJ whole genome shotgun (WGS) entry which is preliminary data.</text>
</comment>
<keyword evidence="4" id="KW-0560">Oxidoreductase</keyword>
<comment type="cofactor">
    <cofactor evidence="1">
        <name>FAD</name>
        <dbReference type="ChEBI" id="CHEBI:57692"/>
    </cofactor>
</comment>
<name>A0ABN2RI35_9MICO</name>
<dbReference type="InterPro" id="IPR036188">
    <property type="entry name" value="FAD/NAD-bd_sf"/>
</dbReference>
<keyword evidence="8" id="KW-1185">Reference proteome</keyword>
<feature type="domain" description="FAD/NAD(P)-binding" evidence="5">
    <location>
        <begin position="9"/>
        <end position="324"/>
    </location>
</feature>
<dbReference type="InterPro" id="IPR028202">
    <property type="entry name" value="Reductase_C"/>
</dbReference>
<evidence type="ECO:0000259" key="6">
    <source>
        <dbReference type="Pfam" id="PF14759"/>
    </source>
</evidence>
<evidence type="ECO:0000259" key="5">
    <source>
        <dbReference type="Pfam" id="PF07992"/>
    </source>
</evidence>
<dbReference type="Pfam" id="PF07992">
    <property type="entry name" value="Pyr_redox_2"/>
    <property type="match status" value="1"/>
</dbReference>
<dbReference type="PANTHER" id="PTHR43557">
    <property type="entry name" value="APOPTOSIS-INDUCING FACTOR 1"/>
    <property type="match status" value="1"/>
</dbReference>
<dbReference type="EMBL" id="BAAAPU010000003">
    <property type="protein sequence ID" value="GAA1969090.1"/>
    <property type="molecule type" value="Genomic_DNA"/>
</dbReference>
<dbReference type="PANTHER" id="PTHR43557:SF2">
    <property type="entry name" value="RIESKE DOMAIN-CONTAINING PROTEIN-RELATED"/>
    <property type="match status" value="1"/>
</dbReference>
<keyword evidence="3" id="KW-0274">FAD</keyword>
<evidence type="ECO:0000313" key="8">
    <source>
        <dbReference type="Proteomes" id="UP001500013"/>
    </source>
</evidence>
<dbReference type="Pfam" id="PF14759">
    <property type="entry name" value="Reductase_C"/>
    <property type="match status" value="1"/>
</dbReference>
<reference evidence="7 8" key="1">
    <citation type="journal article" date="2019" name="Int. J. Syst. Evol. Microbiol.">
        <title>The Global Catalogue of Microorganisms (GCM) 10K type strain sequencing project: providing services to taxonomists for standard genome sequencing and annotation.</title>
        <authorList>
            <consortium name="The Broad Institute Genomics Platform"/>
            <consortium name="The Broad Institute Genome Sequencing Center for Infectious Disease"/>
            <person name="Wu L."/>
            <person name="Ma J."/>
        </authorList>
    </citation>
    <scope>NUCLEOTIDE SEQUENCE [LARGE SCALE GENOMIC DNA]</scope>
    <source>
        <strain evidence="7 8">JCM 15628</strain>
    </source>
</reference>
<dbReference type="SUPFAM" id="SSF55424">
    <property type="entry name" value="FAD/NAD-linked reductases, dimerisation (C-terminal) domain"/>
    <property type="match status" value="1"/>
</dbReference>
<feature type="domain" description="Reductase C-terminal" evidence="6">
    <location>
        <begin position="343"/>
        <end position="427"/>
    </location>
</feature>
<organism evidence="7 8">
    <name type="scientific">Terrabacter lapilli</name>
    <dbReference type="NCBI Taxonomy" id="436231"/>
    <lineage>
        <taxon>Bacteria</taxon>
        <taxon>Bacillati</taxon>
        <taxon>Actinomycetota</taxon>
        <taxon>Actinomycetes</taxon>
        <taxon>Micrococcales</taxon>
        <taxon>Intrasporangiaceae</taxon>
        <taxon>Terrabacter</taxon>
    </lineage>
</organism>
<dbReference type="RefSeq" id="WP_344058332.1">
    <property type="nucleotide sequence ID" value="NZ_BAAAPU010000003.1"/>
</dbReference>
<proteinExistence type="predicted"/>
<evidence type="ECO:0000256" key="2">
    <source>
        <dbReference type="ARBA" id="ARBA00022630"/>
    </source>
</evidence>
<accession>A0ABN2RI35</accession>
<dbReference type="InterPro" id="IPR023753">
    <property type="entry name" value="FAD/NAD-binding_dom"/>
</dbReference>
<dbReference type="SUPFAM" id="SSF51905">
    <property type="entry name" value="FAD/NAD(P)-binding domain"/>
    <property type="match status" value="2"/>
</dbReference>
<dbReference type="PRINTS" id="PR00411">
    <property type="entry name" value="PNDRDTASEI"/>
</dbReference>
<dbReference type="Gene3D" id="3.50.50.60">
    <property type="entry name" value="FAD/NAD(P)-binding domain"/>
    <property type="match status" value="2"/>
</dbReference>
<gene>
    <name evidence="7" type="ORF">GCM10009817_06330</name>
</gene>
<sequence>MTQEQAARTLVVGAGQAAISLVTALRELGDTGPVVLVGDEPEPPYERPPLSKGYLRGEHDRPSLVFHDAGWFADLGVELVTGDAVVAVERDRAGGSATTTSGRCIEFDRLALTTGATNRLLPATGAAEAADTPLPPDGWLPGLHSVRTLADADRLAPELRAAREVVVVGGGFIGLEIAAGARALGADVTVVEVADRLLDRAVSPALSDAVREAHERRGTRLLLHTGAVRVVVDDGRAAGVELTNGQTIAADVVVVGIGVVPRTELAAQLGLLVDPRGVVVDAYALTSDGATVAAGDCAVGPNPFGRGVPGLTRLESVAHATDQARSAAATLAGHPAAYDRVPWFWSDQGDLHLQMAGLPQGADRQVVRGDVAAERFSLLSYRDGLLVAVESVNVPSDYLTVKRALEKGMTIDADAAADVTVPLKRLLTPTADPRSR</sequence>
<dbReference type="Proteomes" id="UP001500013">
    <property type="component" value="Unassembled WGS sequence"/>
</dbReference>
<dbReference type="Gene3D" id="3.30.390.30">
    <property type="match status" value="1"/>
</dbReference>